<evidence type="ECO:0000313" key="11">
    <source>
        <dbReference type="Proteomes" id="UP000828390"/>
    </source>
</evidence>
<accession>A0A9D4L7M9</accession>
<comment type="caution">
    <text evidence="10">The sequence shown here is derived from an EMBL/GenBank/DDBJ whole genome shotgun (WGS) entry which is preliminary data.</text>
</comment>
<dbReference type="OrthoDB" id="2133758at2759"/>
<comment type="subcellular location">
    <subcellularLocation>
        <location evidence="1">Membrane</location>
        <topology evidence="1">Multi-pass membrane protein</topology>
    </subcellularLocation>
</comment>
<dbReference type="Pfam" id="PF07947">
    <property type="entry name" value="YhhN"/>
    <property type="match status" value="1"/>
</dbReference>
<name>A0A9D4L7M9_DREPO</name>
<keyword evidence="11" id="KW-1185">Reference proteome</keyword>
<evidence type="ECO:0000256" key="4">
    <source>
        <dbReference type="ARBA" id="ARBA00022989"/>
    </source>
</evidence>
<feature type="transmembrane region" description="Helical" evidence="9">
    <location>
        <begin position="189"/>
        <end position="207"/>
    </location>
</feature>
<organism evidence="10 11">
    <name type="scientific">Dreissena polymorpha</name>
    <name type="common">Zebra mussel</name>
    <name type="synonym">Mytilus polymorpha</name>
    <dbReference type="NCBI Taxonomy" id="45954"/>
    <lineage>
        <taxon>Eukaryota</taxon>
        <taxon>Metazoa</taxon>
        <taxon>Spiralia</taxon>
        <taxon>Lophotrochozoa</taxon>
        <taxon>Mollusca</taxon>
        <taxon>Bivalvia</taxon>
        <taxon>Autobranchia</taxon>
        <taxon>Heteroconchia</taxon>
        <taxon>Euheterodonta</taxon>
        <taxon>Imparidentia</taxon>
        <taxon>Neoheterodontei</taxon>
        <taxon>Myida</taxon>
        <taxon>Dreissenoidea</taxon>
        <taxon>Dreissenidae</taxon>
        <taxon>Dreissena</taxon>
    </lineage>
</organism>
<dbReference type="GO" id="GO:0016020">
    <property type="term" value="C:membrane"/>
    <property type="evidence" value="ECO:0007669"/>
    <property type="project" value="UniProtKB-SubCell"/>
</dbReference>
<dbReference type="Proteomes" id="UP000828390">
    <property type="component" value="Unassembled WGS sequence"/>
</dbReference>
<feature type="transmembrane region" description="Helical" evidence="9">
    <location>
        <begin position="109"/>
        <end position="125"/>
    </location>
</feature>
<dbReference type="GO" id="GO:0047408">
    <property type="term" value="F:alkenylglycerophosphocholine hydrolase activity"/>
    <property type="evidence" value="ECO:0007669"/>
    <property type="project" value="UniProtKB-EC"/>
</dbReference>
<evidence type="ECO:0000256" key="2">
    <source>
        <dbReference type="ARBA" id="ARBA00007375"/>
    </source>
</evidence>
<evidence type="ECO:0000256" key="5">
    <source>
        <dbReference type="ARBA" id="ARBA00023136"/>
    </source>
</evidence>
<dbReference type="InterPro" id="IPR012506">
    <property type="entry name" value="TMEM86B-like"/>
</dbReference>
<evidence type="ECO:0000256" key="3">
    <source>
        <dbReference type="ARBA" id="ARBA00022692"/>
    </source>
</evidence>
<dbReference type="EMBL" id="JAIWYP010000003">
    <property type="protein sequence ID" value="KAH3852072.1"/>
    <property type="molecule type" value="Genomic_DNA"/>
</dbReference>
<keyword evidence="5 9" id="KW-0472">Membrane</keyword>
<evidence type="ECO:0000313" key="10">
    <source>
        <dbReference type="EMBL" id="KAH3852072.1"/>
    </source>
</evidence>
<reference evidence="10" key="1">
    <citation type="journal article" date="2019" name="bioRxiv">
        <title>The Genome of the Zebra Mussel, Dreissena polymorpha: A Resource for Invasive Species Research.</title>
        <authorList>
            <person name="McCartney M.A."/>
            <person name="Auch B."/>
            <person name="Kono T."/>
            <person name="Mallez S."/>
            <person name="Zhang Y."/>
            <person name="Obille A."/>
            <person name="Becker A."/>
            <person name="Abrahante J.E."/>
            <person name="Garbe J."/>
            <person name="Badalamenti J.P."/>
            <person name="Herman A."/>
            <person name="Mangelson H."/>
            <person name="Liachko I."/>
            <person name="Sullivan S."/>
            <person name="Sone E.D."/>
            <person name="Koren S."/>
            <person name="Silverstein K.A.T."/>
            <person name="Beckman K.B."/>
            <person name="Gohl D.M."/>
        </authorList>
    </citation>
    <scope>NUCLEOTIDE SEQUENCE</scope>
    <source>
        <strain evidence="10">Duluth1</strain>
        <tissue evidence="10">Whole animal</tissue>
    </source>
</reference>
<dbReference type="AlphaFoldDB" id="A0A9D4L7M9"/>
<feature type="transmembrane region" description="Helical" evidence="9">
    <location>
        <begin position="47"/>
        <end position="65"/>
    </location>
</feature>
<dbReference type="EC" id="3.3.2.2" evidence="6"/>
<reference evidence="10" key="2">
    <citation type="submission" date="2020-11" db="EMBL/GenBank/DDBJ databases">
        <authorList>
            <person name="McCartney M.A."/>
            <person name="Auch B."/>
            <person name="Kono T."/>
            <person name="Mallez S."/>
            <person name="Becker A."/>
            <person name="Gohl D.M."/>
            <person name="Silverstein K.A.T."/>
            <person name="Koren S."/>
            <person name="Bechman K.B."/>
            <person name="Herman A."/>
            <person name="Abrahante J.E."/>
            <person name="Garbe J."/>
        </authorList>
    </citation>
    <scope>NUCLEOTIDE SEQUENCE</scope>
    <source>
        <strain evidence="10">Duluth1</strain>
        <tissue evidence="10">Whole animal</tissue>
    </source>
</reference>
<comment type="catalytic activity">
    <reaction evidence="8">
        <text>a 1-O-(1Z-alkenyl)-sn-glycero-3-phosphocholine + H2O = a 2,3-saturated aldehyde + sn-glycerol 3-phosphocholine</text>
        <dbReference type="Rhea" id="RHEA:22544"/>
        <dbReference type="ChEBI" id="CHEBI:15377"/>
        <dbReference type="ChEBI" id="CHEBI:16870"/>
        <dbReference type="ChEBI" id="CHEBI:73359"/>
        <dbReference type="ChEBI" id="CHEBI:77287"/>
        <dbReference type="EC" id="3.3.2.2"/>
    </reaction>
</comment>
<evidence type="ECO:0000256" key="7">
    <source>
        <dbReference type="ARBA" id="ARBA00049458"/>
    </source>
</evidence>
<keyword evidence="4 9" id="KW-1133">Transmembrane helix</keyword>
<gene>
    <name evidence="10" type="ORF">DPMN_094568</name>
</gene>
<feature type="transmembrane region" description="Helical" evidence="9">
    <location>
        <begin position="213"/>
        <end position="235"/>
    </location>
</feature>
<evidence type="ECO:0000256" key="1">
    <source>
        <dbReference type="ARBA" id="ARBA00004141"/>
    </source>
</evidence>
<evidence type="ECO:0000256" key="9">
    <source>
        <dbReference type="SAM" id="Phobius"/>
    </source>
</evidence>
<evidence type="ECO:0000256" key="6">
    <source>
        <dbReference type="ARBA" id="ARBA00035673"/>
    </source>
</evidence>
<feature type="transmembrane region" description="Helical" evidence="9">
    <location>
        <begin position="16"/>
        <end position="35"/>
    </location>
</feature>
<sequence length="241" mass="27038">MIPEDLKVSLTRDQTIRLVPFFATWLMYYLLYMPITGYPPETLGSVFFKLLPMAGLVFYIISASLDFKGFPTAKTWIPKDHRQRNFLFGMMASAVGDACLVWRNTLFIPGLLAFAVGHVFYFVGLEQCGKNSRTRELFILLGIDVFLFFQPAFNSYVMTALVALYVSLIFSMAWRATAWYESDGSKSSMAGCAGALLFVLSDGLIAIDKWYVPLPFVGSMVMSTYFGAQLCLAVSTTRDLK</sequence>
<comment type="catalytic activity">
    <reaction evidence="7">
        <text>a 1-O-(1Z-alkenyl)-sn-glycero-3-phosphoethanolamine + H2O = a 2,3-saturated aldehyde + sn-glycero-3-phosphoethanolamine</text>
        <dbReference type="Rhea" id="RHEA:16905"/>
        <dbReference type="ChEBI" id="CHEBI:15377"/>
        <dbReference type="ChEBI" id="CHEBI:73359"/>
        <dbReference type="ChEBI" id="CHEBI:77288"/>
        <dbReference type="ChEBI" id="CHEBI:143890"/>
        <dbReference type="EC" id="3.3.2.2"/>
    </reaction>
</comment>
<keyword evidence="3 9" id="KW-0812">Transmembrane</keyword>
<comment type="similarity">
    <text evidence="2">Belongs to the TMEM86 family.</text>
</comment>
<proteinExistence type="inferred from homology"/>
<protein>
    <recommendedName>
        <fullName evidence="6">lysoplasmalogenase</fullName>
        <ecNumber evidence="6">3.3.2.2</ecNumber>
    </recommendedName>
</protein>
<dbReference type="PANTHER" id="PTHR31885:SF6">
    <property type="entry name" value="GH04784P"/>
    <property type="match status" value="1"/>
</dbReference>
<evidence type="ECO:0000256" key="8">
    <source>
        <dbReference type="ARBA" id="ARBA00049560"/>
    </source>
</evidence>
<dbReference type="PANTHER" id="PTHR31885">
    <property type="entry name" value="GH04784P"/>
    <property type="match status" value="1"/>
</dbReference>